<dbReference type="GeneID" id="8243024"/>
<dbReference type="KEGG" id="mis:MICPUN_57805"/>
<dbReference type="PANTHER" id="PTHR13132">
    <property type="entry name" value="ALPHA- 1,6 -FUCOSYLTRANSFERASE"/>
    <property type="match status" value="1"/>
</dbReference>
<organism evidence="3 4">
    <name type="scientific">Micromonas commoda (strain RCC299 / NOUM17 / CCMP2709)</name>
    <name type="common">Picoplanktonic green alga</name>
    <dbReference type="NCBI Taxonomy" id="296587"/>
    <lineage>
        <taxon>Eukaryota</taxon>
        <taxon>Viridiplantae</taxon>
        <taxon>Chlorophyta</taxon>
        <taxon>Mamiellophyceae</taxon>
        <taxon>Mamiellales</taxon>
        <taxon>Mamiellaceae</taxon>
        <taxon>Micromonas</taxon>
    </lineage>
</organism>
<keyword evidence="4" id="KW-1185">Reference proteome</keyword>
<feature type="region of interest" description="Disordered" evidence="1">
    <location>
        <begin position="147"/>
        <end position="169"/>
    </location>
</feature>
<evidence type="ECO:0000256" key="2">
    <source>
        <dbReference type="SAM" id="SignalP"/>
    </source>
</evidence>
<evidence type="ECO:0000313" key="3">
    <source>
        <dbReference type="EMBL" id="ACO62997.1"/>
    </source>
</evidence>
<dbReference type="PANTHER" id="PTHR13132:SF34">
    <property type="entry name" value="O-FUCOSYLTRANSFERASE FAMILY PROTEIN"/>
    <property type="match status" value="1"/>
</dbReference>
<evidence type="ECO:0000313" key="4">
    <source>
        <dbReference type="Proteomes" id="UP000002009"/>
    </source>
</evidence>
<dbReference type="EMBL" id="CP001325">
    <property type="protein sequence ID" value="ACO62997.1"/>
    <property type="molecule type" value="Genomic_DNA"/>
</dbReference>
<reference evidence="3 4" key="1">
    <citation type="journal article" date="2009" name="Science">
        <title>Green evolution and dynamic adaptations revealed by genomes of the marine picoeukaryotes Micromonas.</title>
        <authorList>
            <person name="Worden A.Z."/>
            <person name="Lee J.H."/>
            <person name="Mock T."/>
            <person name="Rouze P."/>
            <person name="Simmons M.P."/>
            <person name="Aerts A.L."/>
            <person name="Allen A.E."/>
            <person name="Cuvelier M.L."/>
            <person name="Derelle E."/>
            <person name="Everett M.V."/>
            <person name="Foulon E."/>
            <person name="Grimwood J."/>
            <person name="Gundlach H."/>
            <person name="Henrissat B."/>
            <person name="Napoli C."/>
            <person name="McDonald S.M."/>
            <person name="Parker M.S."/>
            <person name="Rombauts S."/>
            <person name="Salamov A."/>
            <person name="Von Dassow P."/>
            <person name="Badger J.H."/>
            <person name="Coutinho P.M."/>
            <person name="Demir E."/>
            <person name="Dubchak I."/>
            <person name="Gentemann C."/>
            <person name="Eikrem W."/>
            <person name="Gready J.E."/>
            <person name="John U."/>
            <person name="Lanier W."/>
            <person name="Lindquist E.A."/>
            <person name="Lucas S."/>
            <person name="Mayer K.F."/>
            <person name="Moreau H."/>
            <person name="Not F."/>
            <person name="Otillar R."/>
            <person name="Panaud O."/>
            <person name="Pangilinan J."/>
            <person name="Paulsen I."/>
            <person name="Piegu B."/>
            <person name="Poliakov A."/>
            <person name="Robbens S."/>
            <person name="Schmutz J."/>
            <person name="Toulza E."/>
            <person name="Wyss T."/>
            <person name="Zelensky A."/>
            <person name="Zhou K."/>
            <person name="Armbrust E.V."/>
            <person name="Bhattacharya D."/>
            <person name="Goodenough U.W."/>
            <person name="Van de Peer Y."/>
            <person name="Grigoriev I.V."/>
        </authorList>
    </citation>
    <scope>NUCLEOTIDE SEQUENCE [LARGE SCALE GENOMIC DNA]</scope>
    <source>
        <strain evidence="4">RCC299 / NOUM17</strain>
    </source>
</reference>
<protein>
    <recommendedName>
        <fullName evidence="5">Fucosyltransferase</fullName>
    </recommendedName>
</protein>
<gene>
    <name evidence="3" type="ORF">MICPUN_57805</name>
</gene>
<accession>C1E3U3</accession>
<keyword evidence="2" id="KW-0732">Signal</keyword>
<evidence type="ECO:0000256" key="1">
    <source>
        <dbReference type="SAM" id="MobiDB-lite"/>
    </source>
</evidence>
<feature type="signal peptide" evidence="2">
    <location>
        <begin position="1"/>
        <end position="25"/>
    </location>
</feature>
<sequence>MSGRTATVAALLAALLLARCPACSSTVSSPGAPPAREHESYFEGWGEGYDADDGPRAALANAAQIAADVDPSPVEDDIDALDQPAAKLEVREVRWEDEEATRSKLGRAEFPDGDGDGFRSVYPLTPTPGVDDVSTPITTEEWFRRPRVPPTPVRRRGGLSDPPSGTLGWDPSARAALEAELRRLQFPASCDDAAVLAVPLEMCPLGCRVHIFLQRALIASVTLGRTLVPLPPWDAGLDHLFQPVTNCSLRPGQKGATEGARRELGEAMEALTDLFILSGAPHEKLEPLEASYRGDKKNPARAVDGWLAGLRELMREQHASEQFLGDEHWNKNSPRWKRAAATLAPYTVGRASVKDDGNAAEANDIIVCSNGRCDNAATARGACVRPEGCPGIGLNNDQFPDVLWRIMRNPAAGDAPGFWLSNQPEGEPAPIEYSPTPEDAARIIEAFDDQRASVAGEVQAMLRGDDEEEPGRGLLPLPGYPYPRAVSVPELPPRITVFPPGSFADGCNDWPSACQPHFALHAMLTSWILTRPLAAVAGFITPATFRNLDRIAHPVVTLQVRRSDKMGEDPFYNIHEGYRDLATYVRALDDAATATGKCFKTVFLMTDAKHAVLELRRMHAAGNLTVCGEKPALVFSDAIAADREYSVPVFVDSLVGRRGNESAVEAVRRERLFAAELWVAAKFSDYVVGDASSNVFMLLLEAVAARKGIADIPRLVSWAPGEEHHDHVARCPRHDPVTHRCYWMSSIGASLQEGWHSVLLANPWVNGESRAVRYAMREGPEGVERLLGKRTERER</sequence>
<name>C1E3U3_MICCC</name>
<dbReference type="GO" id="GO:0046921">
    <property type="term" value="F:alpha-(1-&gt;6)-fucosyltransferase activity"/>
    <property type="evidence" value="ECO:0007669"/>
    <property type="project" value="TreeGrafter"/>
</dbReference>
<dbReference type="RefSeq" id="XP_002501739.1">
    <property type="nucleotide sequence ID" value="XM_002501693.1"/>
</dbReference>
<feature type="chain" id="PRO_5002906527" description="Fucosyltransferase" evidence="2">
    <location>
        <begin position="26"/>
        <end position="795"/>
    </location>
</feature>
<dbReference type="Gene3D" id="3.40.50.11350">
    <property type="match status" value="1"/>
</dbReference>
<dbReference type="InParanoid" id="C1E3U3"/>
<dbReference type="GO" id="GO:0006487">
    <property type="term" value="P:protein N-linked glycosylation"/>
    <property type="evidence" value="ECO:0007669"/>
    <property type="project" value="TreeGrafter"/>
</dbReference>
<dbReference type="AlphaFoldDB" id="C1E3U3"/>
<proteinExistence type="predicted"/>
<evidence type="ECO:0008006" key="5">
    <source>
        <dbReference type="Google" id="ProtNLM"/>
    </source>
</evidence>
<dbReference type="OrthoDB" id="2014825at2759"/>
<dbReference type="Proteomes" id="UP000002009">
    <property type="component" value="Chromosome 4"/>
</dbReference>